<feature type="chain" id="PRO_5047035853" evidence="3">
    <location>
        <begin position="25"/>
        <end position="336"/>
    </location>
</feature>
<evidence type="ECO:0000259" key="4">
    <source>
        <dbReference type="Pfam" id="PF13407"/>
    </source>
</evidence>
<dbReference type="InterPro" id="IPR025997">
    <property type="entry name" value="SBP_2_dom"/>
</dbReference>
<comment type="subcellular location">
    <subcellularLocation>
        <location evidence="1">Periplasm</location>
    </subcellularLocation>
</comment>
<gene>
    <name evidence="5" type="ORF">EZI54_19470</name>
</gene>
<dbReference type="InterPro" id="IPR050555">
    <property type="entry name" value="Bact_Solute-Bind_Prot2"/>
</dbReference>
<dbReference type="EMBL" id="SJDL01000040">
    <property type="protein sequence ID" value="TBW49501.1"/>
    <property type="molecule type" value="Genomic_DNA"/>
</dbReference>
<keyword evidence="6" id="KW-1185">Reference proteome</keyword>
<dbReference type="Pfam" id="PF13407">
    <property type="entry name" value="Peripla_BP_4"/>
    <property type="match status" value="1"/>
</dbReference>
<feature type="domain" description="Periplasmic binding protein" evidence="4">
    <location>
        <begin position="29"/>
        <end position="308"/>
    </location>
</feature>
<comment type="caution">
    <text evidence="5">The sequence shown here is derived from an EMBL/GenBank/DDBJ whole genome shotgun (WGS) entry which is preliminary data.</text>
</comment>
<dbReference type="Gene3D" id="3.40.50.2300">
    <property type="match status" value="2"/>
</dbReference>
<feature type="signal peptide" evidence="3">
    <location>
        <begin position="1"/>
        <end position="24"/>
    </location>
</feature>
<dbReference type="RefSeq" id="WP_131483554.1">
    <property type="nucleotide sequence ID" value="NZ_SJDL01000040.1"/>
</dbReference>
<reference evidence="5 6" key="1">
    <citation type="submission" date="2019-02" db="EMBL/GenBank/DDBJ databases">
        <title>Marinobacter halodurans sp. nov., a marine bacterium isolated from sea tidal flat.</title>
        <authorList>
            <person name="Yoo Y."/>
            <person name="Lee D.W."/>
            <person name="Kim B.S."/>
            <person name="Kim J.-J."/>
        </authorList>
    </citation>
    <scope>NUCLEOTIDE SEQUENCE [LARGE SCALE GENOMIC DNA]</scope>
    <source>
        <strain evidence="5 6">YJ-S3-2</strain>
    </source>
</reference>
<evidence type="ECO:0000313" key="6">
    <source>
        <dbReference type="Proteomes" id="UP000313645"/>
    </source>
</evidence>
<proteinExistence type="inferred from homology"/>
<protein>
    <submittedName>
        <fullName evidence="5">Sugar ABC transporter substrate-binding protein</fullName>
    </submittedName>
</protein>
<accession>A0ABY1ZF87</accession>
<sequence>MDLRRRVTGIVLSFSVFAIPAAHGQGLTFALISKSLQDANFIAAARGCEQAASEDGNHCVHVGPKGAAHFRNQDLAIRHLLERDVDGMALSVTNGEYLARKSLAQVAERNIPLITFDSDLPDDLHSLRQAYVGPDNAEIGRQLGRIVNLFMDGGTLCLMSASPFDTNLNERLLGVRQALTGDPTPDEPGLLTGENGWTETGRCPWYNADDKSRAVTQVFTAYTYEHSDAIVSVGAWPLLDHNRLRSALAPFRDQLRSREKLFILATGGLRPQDTALMNEGLIQGFVSIDFEAMGRASYEVLKRLHEGRAVKEYWPTPVIPVLPGPASVSLDEPAPE</sequence>
<dbReference type="Proteomes" id="UP000313645">
    <property type="component" value="Unassembled WGS sequence"/>
</dbReference>
<dbReference type="InterPro" id="IPR028082">
    <property type="entry name" value="Peripla_BP_I"/>
</dbReference>
<evidence type="ECO:0000313" key="5">
    <source>
        <dbReference type="EMBL" id="TBW49501.1"/>
    </source>
</evidence>
<dbReference type="SUPFAM" id="SSF53822">
    <property type="entry name" value="Periplasmic binding protein-like I"/>
    <property type="match status" value="1"/>
</dbReference>
<evidence type="ECO:0000256" key="2">
    <source>
        <dbReference type="ARBA" id="ARBA00007639"/>
    </source>
</evidence>
<name>A0ABY1ZF87_9GAMM</name>
<dbReference type="PANTHER" id="PTHR30036:SF7">
    <property type="entry name" value="ABC TRANSPORTER PERIPLASMIC-BINDING PROTEIN YPHF"/>
    <property type="match status" value="1"/>
</dbReference>
<dbReference type="PANTHER" id="PTHR30036">
    <property type="entry name" value="D-XYLOSE-BINDING PERIPLASMIC PROTEIN"/>
    <property type="match status" value="1"/>
</dbReference>
<comment type="similarity">
    <text evidence="2">Belongs to the bacterial solute-binding protein 2 family.</text>
</comment>
<evidence type="ECO:0000256" key="3">
    <source>
        <dbReference type="SAM" id="SignalP"/>
    </source>
</evidence>
<evidence type="ECO:0000256" key="1">
    <source>
        <dbReference type="ARBA" id="ARBA00004418"/>
    </source>
</evidence>
<organism evidence="5 6">
    <name type="scientific">Marinobacter halodurans</name>
    <dbReference type="NCBI Taxonomy" id="2528979"/>
    <lineage>
        <taxon>Bacteria</taxon>
        <taxon>Pseudomonadati</taxon>
        <taxon>Pseudomonadota</taxon>
        <taxon>Gammaproteobacteria</taxon>
        <taxon>Pseudomonadales</taxon>
        <taxon>Marinobacteraceae</taxon>
        <taxon>Marinobacter</taxon>
    </lineage>
</organism>
<keyword evidence="3" id="KW-0732">Signal</keyword>